<keyword evidence="3" id="KW-1185">Reference proteome</keyword>
<evidence type="ECO:0000313" key="2">
    <source>
        <dbReference type="EMBL" id="KAK3389746.1"/>
    </source>
</evidence>
<sequence>MFVNTFLVAAMAALSTAAVVPTPTVTKFYPRSPAVTMVDCDLTGGTIPATLATAHGGALNPTPAHGPGVDDIPPPPPFMTVAFLNNAGVGLTTAHFINPKEGLPLLGDEPLWEGSFQNQGAIVKVDLDVSYVNGYSLPIVCTCNDDGRFLSGYDKQLWRMNPCPDDNGHGDNFIAPCAHIAYTYPNNSVPANSNGNCQFDQLTCKISPK</sequence>
<dbReference type="Proteomes" id="UP001285441">
    <property type="component" value="Unassembled WGS sequence"/>
</dbReference>
<accession>A0AAE0NY31</accession>
<keyword evidence="1" id="KW-0732">Signal</keyword>
<evidence type="ECO:0000313" key="3">
    <source>
        <dbReference type="Proteomes" id="UP001285441"/>
    </source>
</evidence>
<dbReference type="EMBL" id="JAULSW010000002">
    <property type="protein sequence ID" value="KAK3389746.1"/>
    <property type="molecule type" value="Genomic_DNA"/>
</dbReference>
<reference evidence="2" key="1">
    <citation type="journal article" date="2023" name="Mol. Phylogenet. Evol.">
        <title>Genome-scale phylogeny and comparative genomics of the fungal order Sordariales.</title>
        <authorList>
            <person name="Hensen N."/>
            <person name="Bonometti L."/>
            <person name="Westerberg I."/>
            <person name="Brannstrom I.O."/>
            <person name="Guillou S."/>
            <person name="Cros-Aarteil S."/>
            <person name="Calhoun S."/>
            <person name="Haridas S."/>
            <person name="Kuo A."/>
            <person name="Mondo S."/>
            <person name="Pangilinan J."/>
            <person name="Riley R."/>
            <person name="LaButti K."/>
            <person name="Andreopoulos B."/>
            <person name="Lipzen A."/>
            <person name="Chen C."/>
            <person name="Yan M."/>
            <person name="Daum C."/>
            <person name="Ng V."/>
            <person name="Clum A."/>
            <person name="Steindorff A."/>
            <person name="Ohm R.A."/>
            <person name="Martin F."/>
            <person name="Silar P."/>
            <person name="Natvig D.O."/>
            <person name="Lalanne C."/>
            <person name="Gautier V."/>
            <person name="Ament-Velasquez S.L."/>
            <person name="Kruys A."/>
            <person name="Hutchinson M.I."/>
            <person name="Powell A.J."/>
            <person name="Barry K."/>
            <person name="Miller A.N."/>
            <person name="Grigoriev I.V."/>
            <person name="Debuchy R."/>
            <person name="Gladieux P."/>
            <person name="Hiltunen Thoren M."/>
            <person name="Johannesson H."/>
        </authorList>
    </citation>
    <scope>NUCLEOTIDE SEQUENCE</scope>
    <source>
        <strain evidence="2">CBS 232.78</strain>
    </source>
</reference>
<comment type="caution">
    <text evidence="2">The sequence shown here is derived from an EMBL/GenBank/DDBJ whole genome shotgun (WGS) entry which is preliminary data.</text>
</comment>
<proteinExistence type="predicted"/>
<name>A0AAE0NY31_9PEZI</name>
<feature type="chain" id="PRO_5042184239" evidence="1">
    <location>
        <begin position="18"/>
        <end position="209"/>
    </location>
</feature>
<protein>
    <submittedName>
        <fullName evidence="2">Uncharacterized protein</fullName>
    </submittedName>
</protein>
<evidence type="ECO:0000256" key="1">
    <source>
        <dbReference type="SAM" id="SignalP"/>
    </source>
</evidence>
<dbReference type="AlphaFoldDB" id="A0AAE0NY31"/>
<reference evidence="2" key="2">
    <citation type="submission" date="2023-06" db="EMBL/GenBank/DDBJ databases">
        <authorList>
            <consortium name="Lawrence Berkeley National Laboratory"/>
            <person name="Haridas S."/>
            <person name="Hensen N."/>
            <person name="Bonometti L."/>
            <person name="Westerberg I."/>
            <person name="Brannstrom I.O."/>
            <person name="Guillou S."/>
            <person name="Cros-Aarteil S."/>
            <person name="Calhoun S."/>
            <person name="Kuo A."/>
            <person name="Mondo S."/>
            <person name="Pangilinan J."/>
            <person name="Riley R."/>
            <person name="LaButti K."/>
            <person name="Andreopoulos B."/>
            <person name="Lipzen A."/>
            <person name="Chen C."/>
            <person name="Yanf M."/>
            <person name="Daum C."/>
            <person name="Ng V."/>
            <person name="Clum A."/>
            <person name="Steindorff A."/>
            <person name="Ohm R."/>
            <person name="Martin F."/>
            <person name="Silar P."/>
            <person name="Natvig D."/>
            <person name="Lalanne C."/>
            <person name="Gautier V."/>
            <person name="Ament-velasquez S.L."/>
            <person name="Kruys A."/>
            <person name="Hutchinson M.I."/>
            <person name="Powell A.J."/>
            <person name="Barry K."/>
            <person name="Miller A.N."/>
            <person name="Grigoriev I.V."/>
            <person name="Debuchy R."/>
            <person name="Gladieux P."/>
            <person name="Thoren M.H."/>
            <person name="Johannesson H."/>
        </authorList>
    </citation>
    <scope>NUCLEOTIDE SEQUENCE</scope>
    <source>
        <strain evidence="2">CBS 232.78</strain>
    </source>
</reference>
<organism evidence="2 3">
    <name type="scientific">Podospora didyma</name>
    <dbReference type="NCBI Taxonomy" id="330526"/>
    <lineage>
        <taxon>Eukaryota</taxon>
        <taxon>Fungi</taxon>
        <taxon>Dikarya</taxon>
        <taxon>Ascomycota</taxon>
        <taxon>Pezizomycotina</taxon>
        <taxon>Sordariomycetes</taxon>
        <taxon>Sordariomycetidae</taxon>
        <taxon>Sordariales</taxon>
        <taxon>Podosporaceae</taxon>
        <taxon>Podospora</taxon>
    </lineage>
</organism>
<gene>
    <name evidence="2" type="ORF">B0H63DRAFT_445915</name>
</gene>
<feature type="signal peptide" evidence="1">
    <location>
        <begin position="1"/>
        <end position="17"/>
    </location>
</feature>